<organism evidence="15 16">
    <name type="scientific">Xylanibacter ruminicola</name>
    <name type="common">Prevotella ruminicola</name>
    <dbReference type="NCBI Taxonomy" id="839"/>
    <lineage>
        <taxon>Bacteria</taxon>
        <taxon>Pseudomonadati</taxon>
        <taxon>Bacteroidota</taxon>
        <taxon>Bacteroidia</taxon>
        <taxon>Bacteroidales</taxon>
        <taxon>Prevotellaceae</taxon>
        <taxon>Xylanibacter</taxon>
    </lineage>
</organism>
<dbReference type="InterPro" id="IPR012910">
    <property type="entry name" value="Plug_dom"/>
</dbReference>
<evidence type="ECO:0000313" key="15">
    <source>
        <dbReference type="EMBL" id="SHK97985.1"/>
    </source>
</evidence>
<dbReference type="InterPro" id="IPR000531">
    <property type="entry name" value="Beta-barrel_TonB"/>
</dbReference>
<dbReference type="RefSeq" id="WP_073209829.1">
    <property type="nucleotide sequence ID" value="NZ_FRBD01000018.1"/>
</dbReference>
<evidence type="ECO:0000256" key="7">
    <source>
        <dbReference type="ARBA" id="ARBA00023136"/>
    </source>
</evidence>
<protein>
    <submittedName>
        <fullName evidence="15">TonB-linked outer membrane protein, SusC/RagA family</fullName>
    </submittedName>
</protein>
<name>A0A1M6WWQ4_XYLRU</name>
<keyword evidence="2 10" id="KW-0813">Transport</keyword>
<dbReference type="Gene3D" id="2.40.170.20">
    <property type="entry name" value="TonB-dependent receptor, beta-barrel domain"/>
    <property type="match status" value="1"/>
</dbReference>
<accession>A0A1M6WWQ4</accession>
<evidence type="ECO:0000256" key="12">
    <source>
        <dbReference type="SAM" id="SignalP"/>
    </source>
</evidence>
<evidence type="ECO:0000259" key="13">
    <source>
        <dbReference type="Pfam" id="PF00593"/>
    </source>
</evidence>
<dbReference type="Gene3D" id="2.60.40.1120">
    <property type="entry name" value="Carboxypeptidase-like, regulatory domain"/>
    <property type="match status" value="1"/>
</dbReference>
<dbReference type="InterPro" id="IPR039426">
    <property type="entry name" value="TonB-dep_rcpt-like"/>
</dbReference>
<dbReference type="GO" id="GO:0044718">
    <property type="term" value="P:siderophore transmembrane transport"/>
    <property type="evidence" value="ECO:0007669"/>
    <property type="project" value="TreeGrafter"/>
</dbReference>
<keyword evidence="6 11" id="KW-0798">TonB box</keyword>
<dbReference type="InterPro" id="IPR023996">
    <property type="entry name" value="TonB-dep_OMP_SusC/RagA"/>
</dbReference>
<evidence type="ECO:0000256" key="5">
    <source>
        <dbReference type="ARBA" id="ARBA00022729"/>
    </source>
</evidence>
<reference evidence="15 16" key="1">
    <citation type="submission" date="2016-11" db="EMBL/GenBank/DDBJ databases">
        <authorList>
            <person name="Jaros S."/>
            <person name="Januszkiewicz K."/>
            <person name="Wedrychowicz H."/>
        </authorList>
    </citation>
    <scope>NUCLEOTIDE SEQUENCE [LARGE SCALE GENOMIC DNA]</scope>
    <source>
        <strain evidence="15 16">KHT3</strain>
    </source>
</reference>
<dbReference type="SUPFAM" id="SSF56935">
    <property type="entry name" value="Porins"/>
    <property type="match status" value="1"/>
</dbReference>
<dbReference type="PANTHER" id="PTHR30069">
    <property type="entry name" value="TONB-DEPENDENT OUTER MEMBRANE RECEPTOR"/>
    <property type="match status" value="1"/>
</dbReference>
<evidence type="ECO:0000256" key="1">
    <source>
        <dbReference type="ARBA" id="ARBA00004571"/>
    </source>
</evidence>
<evidence type="ECO:0000256" key="3">
    <source>
        <dbReference type="ARBA" id="ARBA00022452"/>
    </source>
</evidence>
<evidence type="ECO:0000256" key="6">
    <source>
        <dbReference type="ARBA" id="ARBA00023077"/>
    </source>
</evidence>
<feature type="signal peptide" evidence="12">
    <location>
        <begin position="1"/>
        <end position="21"/>
    </location>
</feature>
<dbReference type="NCBIfam" id="TIGR04056">
    <property type="entry name" value="OMP_RagA_SusC"/>
    <property type="match status" value="1"/>
</dbReference>
<evidence type="ECO:0000256" key="11">
    <source>
        <dbReference type="RuleBase" id="RU003357"/>
    </source>
</evidence>
<proteinExistence type="inferred from homology"/>
<dbReference type="NCBIfam" id="TIGR04057">
    <property type="entry name" value="SusC_RagA_signa"/>
    <property type="match status" value="1"/>
</dbReference>
<dbReference type="GO" id="GO:0009279">
    <property type="term" value="C:cell outer membrane"/>
    <property type="evidence" value="ECO:0007669"/>
    <property type="project" value="UniProtKB-SubCell"/>
</dbReference>
<dbReference type="InterPro" id="IPR008969">
    <property type="entry name" value="CarboxyPept-like_regulatory"/>
</dbReference>
<dbReference type="InterPro" id="IPR036942">
    <property type="entry name" value="Beta-barrel_TonB_sf"/>
</dbReference>
<dbReference type="InterPro" id="IPR023997">
    <property type="entry name" value="TonB-dep_OMP_SusC/RagA_CS"/>
</dbReference>
<comment type="similarity">
    <text evidence="10 11">Belongs to the TonB-dependent receptor family.</text>
</comment>
<feature type="domain" description="TonB-dependent receptor-like beta-barrel" evidence="13">
    <location>
        <begin position="464"/>
        <end position="1016"/>
    </location>
</feature>
<dbReference type="Gene3D" id="2.170.130.10">
    <property type="entry name" value="TonB-dependent receptor, plug domain"/>
    <property type="match status" value="1"/>
</dbReference>
<dbReference type="Pfam" id="PF13715">
    <property type="entry name" value="CarbopepD_reg_2"/>
    <property type="match status" value="1"/>
</dbReference>
<evidence type="ECO:0000256" key="4">
    <source>
        <dbReference type="ARBA" id="ARBA00022692"/>
    </source>
</evidence>
<feature type="domain" description="TonB-dependent receptor plug" evidence="14">
    <location>
        <begin position="116"/>
        <end position="242"/>
    </location>
</feature>
<dbReference type="OrthoDB" id="9768177at2"/>
<dbReference type="Pfam" id="PF07715">
    <property type="entry name" value="Plug"/>
    <property type="match status" value="1"/>
</dbReference>
<keyword evidence="9 10" id="KW-0998">Cell outer membrane</keyword>
<dbReference type="GO" id="GO:0015344">
    <property type="term" value="F:siderophore uptake transmembrane transporter activity"/>
    <property type="evidence" value="ECO:0007669"/>
    <property type="project" value="TreeGrafter"/>
</dbReference>
<dbReference type="Proteomes" id="UP000184130">
    <property type="component" value="Unassembled WGS sequence"/>
</dbReference>
<sequence>MKKGLTLFMMSLFLCVGSALAQTKVSGTVLSQEDGQPIIGAAVKVVGTSTGMLTNVNGRFDLTIPAGKTDLEISYLGYESKTVKAKNGMKVFLKADAQALDEVVVTAMGISREKKALGYAVSEVNGDELIKSRGGLSNPVNALQGKVAGLQISSGAGSMGGSSKVLIRGNNSLSGSNQPLFVVDGVPLEGKDFNSTDTQRGGGGYDYGNLIQDLNPDDIESVSVLKGAAASALYGSRASNGVIMITTKKAKKQQGLGVEFSSTLGIERVSKLPKLQKEYGGGYGYMALDGYDDFAEVEINGITYTVPDYGMDESWGPKLDGRQVLSWYDLAKWEANGKVGNPTTSAWSAPKHDYDDFFETGVSYTNNVAISQVYDNSAFRISYTNTSLDGYLPNSSMYKNIFNVNGNIMSPDKKLNVFTSVNFFNSRAKGRQDTGYGDNNIMVKFVQWGQRQLDMNELKDMYKYPDGTQATWNRNAVDDPTPAYHNNQYWSRYMNYENDTRNRIYGNAGFSYQILPQLKAQYKVNLDFFVDKQYERNAVGSQEESRYKEISRQQYEINHEFMLMYNQTFNDFTLNANFGANIMMNHYEYVYGETQGGLAIPEFYDLSNSLTQAAGYNYRREKSINSLFGDVTLGWKNMLYLEGTIRGDRSSTLPKGNNTYVYPSITGSWIFSELLKEKTPWLSFGKVRLGFAKVGNDTDPYQLYNTFSQYTNIDSTTPGYRLPNTMQNPDLKPESTSSFEAGLEMSFFNNRLGFDVTYYRTNTKDEILPLSVSGTTGYIYKYVNSGEIENKGIEVGIHATPVKTHDFEWTTNLTLASNKNKVKSLADGVDYYRISSAPFLVEIGAMVGEEYGVIMGTDFVYDENGNKLVDEDGLYMATDGNKVIGHIFPDFTGGWTNSFRYKNLDLSFQLDFSKGGQYFSTTYLWGMYCGMFEETAANNVRETGIISEGYTIDGKPNTTVVAARDYYENFYSGPAAQSLLKSDYIKLREVSVGYTFKLNPAWFVKSLRLSAYGRNLGVWGPDTKHFDPEMIVTGSGNIQGVEGGATPMVSTYGFTVNMKF</sequence>
<gene>
    <name evidence="15" type="ORF">SAMN05216463_11832</name>
</gene>
<dbReference type="PANTHER" id="PTHR30069:SF29">
    <property type="entry name" value="HEMOGLOBIN AND HEMOGLOBIN-HAPTOGLOBIN-BINDING PROTEIN 1-RELATED"/>
    <property type="match status" value="1"/>
</dbReference>
<evidence type="ECO:0000259" key="14">
    <source>
        <dbReference type="Pfam" id="PF07715"/>
    </source>
</evidence>
<dbReference type="SUPFAM" id="SSF49464">
    <property type="entry name" value="Carboxypeptidase regulatory domain-like"/>
    <property type="match status" value="1"/>
</dbReference>
<feature type="chain" id="PRO_5013110709" evidence="12">
    <location>
        <begin position="22"/>
        <end position="1060"/>
    </location>
</feature>
<keyword evidence="3 10" id="KW-1134">Transmembrane beta strand</keyword>
<keyword evidence="5 12" id="KW-0732">Signal</keyword>
<keyword evidence="7 10" id="KW-0472">Membrane</keyword>
<keyword evidence="4 10" id="KW-0812">Transmembrane</keyword>
<comment type="subcellular location">
    <subcellularLocation>
        <location evidence="1 10">Cell outer membrane</location>
        <topology evidence="1 10">Multi-pass membrane protein</topology>
    </subcellularLocation>
</comment>
<evidence type="ECO:0000256" key="8">
    <source>
        <dbReference type="ARBA" id="ARBA00023170"/>
    </source>
</evidence>
<dbReference type="EMBL" id="FRBD01000018">
    <property type="protein sequence ID" value="SHK97985.1"/>
    <property type="molecule type" value="Genomic_DNA"/>
</dbReference>
<evidence type="ECO:0000256" key="9">
    <source>
        <dbReference type="ARBA" id="ARBA00023237"/>
    </source>
</evidence>
<evidence type="ECO:0000256" key="10">
    <source>
        <dbReference type="PROSITE-ProRule" id="PRU01360"/>
    </source>
</evidence>
<dbReference type="Pfam" id="PF00593">
    <property type="entry name" value="TonB_dep_Rec_b-barrel"/>
    <property type="match status" value="1"/>
</dbReference>
<evidence type="ECO:0000313" key="16">
    <source>
        <dbReference type="Proteomes" id="UP000184130"/>
    </source>
</evidence>
<dbReference type="InterPro" id="IPR037066">
    <property type="entry name" value="Plug_dom_sf"/>
</dbReference>
<dbReference type="AlphaFoldDB" id="A0A1M6WWQ4"/>
<evidence type="ECO:0000256" key="2">
    <source>
        <dbReference type="ARBA" id="ARBA00022448"/>
    </source>
</evidence>
<dbReference type="PROSITE" id="PS52016">
    <property type="entry name" value="TONB_DEPENDENT_REC_3"/>
    <property type="match status" value="1"/>
</dbReference>
<keyword evidence="8" id="KW-0675">Receptor</keyword>